<dbReference type="Proteomes" id="UP001589793">
    <property type="component" value="Unassembled WGS sequence"/>
</dbReference>
<organism evidence="2 3">
    <name type="scientific">Brachybacterium hainanense</name>
    <dbReference type="NCBI Taxonomy" id="1541174"/>
    <lineage>
        <taxon>Bacteria</taxon>
        <taxon>Bacillati</taxon>
        <taxon>Actinomycetota</taxon>
        <taxon>Actinomycetes</taxon>
        <taxon>Micrococcales</taxon>
        <taxon>Dermabacteraceae</taxon>
        <taxon>Brachybacterium</taxon>
    </lineage>
</organism>
<reference evidence="2 3" key="1">
    <citation type="submission" date="2024-09" db="EMBL/GenBank/DDBJ databases">
        <authorList>
            <person name="Sun Q."/>
            <person name="Mori K."/>
        </authorList>
    </citation>
    <scope>NUCLEOTIDE SEQUENCE [LARGE SCALE GENOMIC DNA]</scope>
    <source>
        <strain evidence="2 3">CICC 10874</strain>
    </source>
</reference>
<feature type="region of interest" description="Disordered" evidence="1">
    <location>
        <begin position="20"/>
        <end position="43"/>
    </location>
</feature>
<evidence type="ECO:0000313" key="3">
    <source>
        <dbReference type="Proteomes" id="UP001589793"/>
    </source>
</evidence>
<evidence type="ECO:0000313" key="2">
    <source>
        <dbReference type="EMBL" id="MFC0675207.1"/>
    </source>
</evidence>
<evidence type="ECO:0000256" key="1">
    <source>
        <dbReference type="SAM" id="MobiDB-lite"/>
    </source>
</evidence>
<accession>A0ABV6RFR2</accession>
<sequence>MTTWTPEQIDAIRAIDDFHISPYRGDGTTPGTPGSGRSSSTATCTCAPTMAPPRAATVRVDHAPHVD</sequence>
<keyword evidence="3" id="KW-1185">Reference proteome</keyword>
<name>A0ABV6RFR2_9MICO</name>
<comment type="caution">
    <text evidence="2">The sequence shown here is derived from an EMBL/GenBank/DDBJ whole genome shotgun (WGS) entry which is preliminary data.</text>
</comment>
<dbReference type="EMBL" id="JBHLSV010000020">
    <property type="protein sequence ID" value="MFC0675207.1"/>
    <property type="molecule type" value="Genomic_DNA"/>
</dbReference>
<gene>
    <name evidence="2" type="ORF">ACFFF6_14685</name>
</gene>
<dbReference type="RefSeq" id="WP_376982026.1">
    <property type="nucleotide sequence ID" value="NZ_JBHLSV010000020.1"/>
</dbReference>
<feature type="compositionally biased region" description="Low complexity" evidence="1">
    <location>
        <begin position="27"/>
        <end position="43"/>
    </location>
</feature>
<protein>
    <submittedName>
        <fullName evidence="2">Uncharacterized protein</fullName>
    </submittedName>
</protein>
<proteinExistence type="predicted"/>